<dbReference type="SUPFAM" id="SSF53623">
    <property type="entry name" value="MurD-like peptide ligases, catalytic domain"/>
    <property type="match status" value="1"/>
</dbReference>
<comment type="catalytic activity">
    <reaction evidence="21">
        <text>7,8-dihydropteroate + L-glutamate + ATP = 7,8-dihydrofolate + ADP + phosphate + H(+)</text>
        <dbReference type="Rhea" id="RHEA:23584"/>
        <dbReference type="ChEBI" id="CHEBI:15378"/>
        <dbReference type="ChEBI" id="CHEBI:17839"/>
        <dbReference type="ChEBI" id="CHEBI:29985"/>
        <dbReference type="ChEBI" id="CHEBI:30616"/>
        <dbReference type="ChEBI" id="CHEBI:43474"/>
        <dbReference type="ChEBI" id="CHEBI:57451"/>
        <dbReference type="ChEBI" id="CHEBI:456216"/>
        <dbReference type="EC" id="6.3.2.12"/>
    </reaction>
</comment>
<feature type="domain" description="Mur ligase central" evidence="24">
    <location>
        <begin position="52"/>
        <end position="244"/>
    </location>
</feature>
<dbReference type="SUPFAM" id="SSF53244">
    <property type="entry name" value="MurD-like peptide ligases, peptide-binding domain"/>
    <property type="match status" value="1"/>
</dbReference>
<comment type="pathway">
    <text evidence="4">Cofactor biosynthesis; tetrahydrofolylpolyglutamate biosynthesis.</text>
</comment>
<evidence type="ECO:0000256" key="20">
    <source>
        <dbReference type="ARBA" id="ARBA00049035"/>
    </source>
</evidence>
<evidence type="ECO:0000256" key="18">
    <source>
        <dbReference type="ARBA" id="ARBA00047493"/>
    </source>
</evidence>
<dbReference type="InterPro" id="IPR001645">
    <property type="entry name" value="Folylpolyglutamate_synth"/>
</dbReference>
<evidence type="ECO:0000256" key="1">
    <source>
        <dbReference type="ARBA" id="ARBA00001946"/>
    </source>
</evidence>
<evidence type="ECO:0000256" key="3">
    <source>
        <dbReference type="ARBA" id="ARBA00004799"/>
    </source>
</evidence>
<evidence type="ECO:0000256" key="21">
    <source>
        <dbReference type="ARBA" id="ARBA00049161"/>
    </source>
</evidence>
<dbReference type="GO" id="GO:0008841">
    <property type="term" value="F:dihydrofolate synthase activity"/>
    <property type="evidence" value="ECO:0007669"/>
    <property type="project" value="UniProtKB-EC"/>
</dbReference>
<keyword evidence="13" id="KW-0460">Magnesium</keyword>
<comment type="catalytic activity">
    <reaction evidence="18">
        <text>(6S)-5,6,7,8-tetrahydrofolyl-(gamma-L-Glu)(n) + L-glutamate + ATP = (6S)-5,6,7,8-tetrahydrofolyl-(gamma-L-Glu)(n+1) + ADP + phosphate + H(+)</text>
        <dbReference type="Rhea" id="RHEA:10580"/>
        <dbReference type="Rhea" id="RHEA-COMP:14738"/>
        <dbReference type="Rhea" id="RHEA-COMP:14740"/>
        <dbReference type="ChEBI" id="CHEBI:15378"/>
        <dbReference type="ChEBI" id="CHEBI:29985"/>
        <dbReference type="ChEBI" id="CHEBI:30616"/>
        <dbReference type="ChEBI" id="CHEBI:43474"/>
        <dbReference type="ChEBI" id="CHEBI:141005"/>
        <dbReference type="ChEBI" id="CHEBI:456216"/>
        <dbReference type="EC" id="6.3.2.17"/>
    </reaction>
</comment>
<evidence type="ECO:0000256" key="9">
    <source>
        <dbReference type="ARBA" id="ARBA00022598"/>
    </source>
</evidence>
<protein>
    <recommendedName>
        <fullName evidence="8">Dihydrofolate synthase/folylpolyglutamate synthase</fullName>
        <ecNumber evidence="6">6.3.2.12</ecNumber>
        <ecNumber evidence="7">6.3.2.17</ecNumber>
    </recommendedName>
    <alternativeName>
        <fullName evidence="17">Folylpoly-gamma-glutamate synthetase-dihydrofolate synthetase</fullName>
    </alternativeName>
    <alternativeName>
        <fullName evidence="15">Folylpolyglutamate synthetase</fullName>
    </alternativeName>
    <alternativeName>
        <fullName evidence="16">Tetrahydrofolylpolyglutamate synthase</fullName>
    </alternativeName>
</protein>
<dbReference type="PIRSF" id="PIRSF001563">
    <property type="entry name" value="Folylpolyglu_synth"/>
    <property type="match status" value="1"/>
</dbReference>
<dbReference type="InterPro" id="IPR013221">
    <property type="entry name" value="Mur_ligase_cen"/>
</dbReference>
<comment type="pathway">
    <text evidence="3">Cofactor biosynthesis; tetrahydrofolate biosynthesis; 7,8-dihydrofolate from 2-amino-4-hydroxy-6-hydroxymethyl-7,8-dihydropteridine diphosphate and 4-aminobenzoate: step 2/2.</text>
</comment>
<evidence type="ECO:0000256" key="8">
    <source>
        <dbReference type="ARBA" id="ARBA00019357"/>
    </source>
</evidence>
<dbReference type="Gene3D" id="3.90.190.20">
    <property type="entry name" value="Mur ligase, C-terminal domain"/>
    <property type="match status" value="1"/>
</dbReference>
<evidence type="ECO:0000256" key="13">
    <source>
        <dbReference type="ARBA" id="ARBA00022842"/>
    </source>
</evidence>
<evidence type="ECO:0000256" key="11">
    <source>
        <dbReference type="ARBA" id="ARBA00022741"/>
    </source>
</evidence>
<evidence type="ECO:0000259" key="24">
    <source>
        <dbReference type="Pfam" id="PF08245"/>
    </source>
</evidence>
<keyword evidence="14" id="KW-0289">Folate biosynthesis</keyword>
<dbReference type="GO" id="GO:0005524">
    <property type="term" value="F:ATP binding"/>
    <property type="evidence" value="ECO:0007669"/>
    <property type="project" value="UniProtKB-KW"/>
</dbReference>
<evidence type="ECO:0000256" key="7">
    <source>
        <dbReference type="ARBA" id="ARBA00013025"/>
    </source>
</evidence>
<comment type="caution">
    <text evidence="25">The sequence shown here is derived from an EMBL/GenBank/DDBJ whole genome shotgun (WGS) entry which is preliminary data.</text>
</comment>
<evidence type="ECO:0000256" key="16">
    <source>
        <dbReference type="ARBA" id="ARBA00030592"/>
    </source>
</evidence>
<dbReference type="EC" id="6.3.2.12" evidence="6"/>
<accession>A0A2N0VKQ1</accession>
<dbReference type="GO" id="GO:0004326">
    <property type="term" value="F:tetrahydrofolylpolyglutamate synthase activity"/>
    <property type="evidence" value="ECO:0007669"/>
    <property type="project" value="UniProtKB-EC"/>
</dbReference>
<keyword evidence="9 22" id="KW-0436">Ligase</keyword>
<comment type="function">
    <text evidence="2">Functions in two distinct reactions of the de novo folate biosynthetic pathway. Catalyzes the addition of a glutamate residue to dihydropteroate (7,8-dihydropteroate or H2Pte) to form dihydrofolate (7,8-dihydrofolate monoglutamate or H2Pte-Glu). Also catalyzes successive additions of L-glutamate to tetrahydrofolate or 10-formyltetrahydrofolate or 5,10-methylenetetrahydrofolate, leading to folylpolyglutamate derivatives.</text>
</comment>
<dbReference type="FunFam" id="3.40.1190.10:FF:000011">
    <property type="entry name" value="Folylpolyglutamate synthase/dihydrofolate synthase"/>
    <property type="match status" value="1"/>
</dbReference>
<dbReference type="InterPro" id="IPR036615">
    <property type="entry name" value="Mur_ligase_C_dom_sf"/>
</dbReference>
<keyword evidence="10" id="KW-0479">Metal-binding</keyword>
<comment type="cofactor">
    <cofactor evidence="1">
        <name>Mg(2+)</name>
        <dbReference type="ChEBI" id="CHEBI:18420"/>
    </cofactor>
</comment>
<proteinExistence type="inferred from homology"/>
<evidence type="ECO:0000256" key="17">
    <source>
        <dbReference type="ARBA" id="ARBA00032510"/>
    </source>
</evidence>
<evidence type="ECO:0000256" key="19">
    <source>
        <dbReference type="ARBA" id="ARBA00047808"/>
    </source>
</evidence>
<comment type="catalytic activity">
    <reaction evidence="20">
        <text>(6R)-5,10-methylenetetrahydrofolyl-(gamma-L-Glu)(n) + L-glutamate + ATP = (6R)-5,10-methylenetetrahydrofolyl-(gamma-L-Glu)(n+1) + ADP + phosphate + H(+)</text>
        <dbReference type="Rhea" id="RHEA:51912"/>
        <dbReference type="Rhea" id="RHEA-COMP:13257"/>
        <dbReference type="Rhea" id="RHEA-COMP:13258"/>
        <dbReference type="ChEBI" id="CHEBI:15378"/>
        <dbReference type="ChEBI" id="CHEBI:29985"/>
        <dbReference type="ChEBI" id="CHEBI:30616"/>
        <dbReference type="ChEBI" id="CHEBI:43474"/>
        <dbReference type="ChEBI" id="CHEBI:136572"/>
        <dbReference type="ChEBI" id="CHEBI:456216"/>
        <dbReference type="EC" id="6.3.2.17"/>
    </reaction>
</comment>
<evidence type="ECO:0000259" key="23">
    <source>
        <dbReference type="Pfam" id="PF02875"/>
    </source>
</evidence>
<gene>
    <name evidence="25" type="ORF">CWD77_04710</name>
</gene>
<evidence type="ECO:0000256" key="4">
    <source>
        <dbReference type="ARBA" id="ARBA00005150"/>
    </source>
</evidence>
<evidence type="ECO:0000256" key="2">
    <source>
        <dbReference type="ARBA" id="ARBA00002714"/>
    </source>
</evidence>
<evidence type="ECO:0000256" key="22">
    <source>
        <dbReference type="PIRNR" id="PIRNR001563"/>
    </source>
</evidence>
<dbReference type="GO" id="GO:0046872">
    <property type="term" value="F:metal ion binding"/>
    <property type="evidence" value="ECO:0007669"/>
    <property type="project" value="UniProtKB-KW"/>
</dbReference>
<evidence type="ECO:0000256" key="14">
    <source>
        <dbReference type="ARBA" id="ARBA00022909"/>
    </source>
</evidence>
<keyword evidence="11 22" id="KW-0547">Nucleotide-binding</keyword>
<name>A0A2N0VKQ1_9BACT</name>
<evidence type="ECO:0000256" key="5">
    <source>
        <dbReference type="ARBA" id="ARBA00008276"/>
    </source>
</evidence>
<evidence type="ECO:0000256" key="6">
    <source>
        <dbReference type="ARBA" id="ARBA00013023"/>
    </source>
</evidence>
<dbReference type="PANTHER" id="PTHR11136:SF0">
    <property type="entry name" value="DIHYDROFOLATE SYNTHETASE-RELATED"/>
    <property type="match status" value="1"/>
</dbReference>
<dbReference type="Proteomes" id="UP000233398">
    <property type="component" value="Unassembled WGS sequence"/>
</dbReference>
<sequence>MFDTIEEVESYMLSIPKFGTVGRSAANFNLDRMKEFCETMGNPQERVPMIHVAGTNGKGTTCQMLASVYQEAGYRVGLYTSPHLVDVRERFRINGEWITDSYFLEFFQEYGEFILSRKVTFFELTTAIAFWYYERQDVDLAVIETGLGGRLDATNVIDPLVSVITSVGMDHTDILGDSIAKIAEEKAGIIKNNRPIVVGRLDKEAVSVINDIAEKKGANVHHATKLNPEYENDNFILHVESGKVSINAEGRKQIDAINVAVSWCVRELLQAEFEVSEASFIAGIEKMDSRIGYHAHFYKIHPVNKWYFDGAHNVESVIELIKELKRIAPPQKWRVILSFMDDKLRQEISNLWNEFPNLMIYQQEGDRAASVEKMKSYFPKAEVVTSEQAIQYFGAEDKKTELVIFSGSFYFYKTVRNWMGTEAYNHT</sequence>
<reference evidence="25 26" key="1">
    <citation type="submission" date="2017-11" db="EMBL/GenBank/DDBJ databases">
        <title>Rhodohalobacter 15182 sp. nov., isolated from a salt lake.</title>
        <authorList>
            <person name="Han S."/>
        </authorList>
    </citation>
    <scope>NUCLEOTIDE SEQUENCE [LARGE SCALE GENOMIC DNA]</scope>
    <source>
        <strain evidence="25 26">15182</strain>
    </source>
</reference>
<dbReference type="GO" id="GO:0046656">
    <property type="term" value="P:folic acid biosynthetic process"/>
    <property type="evidence" value="ECO:0007669"/>
    <property type="project" value="UniProtKB-KW"/>
</dbReference>
<evidence type="ECO:0000256" key="12">
    <source>
        <dbReference type="ARBA" id="ARBA00022840"/>
    </source>
</evidence>
<dbReference type="EC" id="6.3.2.17" evidence="7"/>
<dbReference type="Pfam" id="PF02875">
    <property type="entry name" value="Mur_ligase_C"/>
    <property type="match status" value="1"/>
</dbReference>
<organism evidence="25 26">
    <name type="scientific">Rhodohalobacter barkolensis</name>
    <dbReference type="NCBI Taxonomy" id="2053187"/>
    <lineage>
        <taxon>Bacteria</taxon>
        <taxon>Pseudomonadati</taxon>
        <taxon>Balneolota</taxon>
        <taxon>Balneolia</taxon>
        <taxon>Balneolales</taxon>
        <taxon>Balneolaceae</taxon>
        <taxon>Rhodohalobacter</taxon>
    </lineage>
</organism>
<dbReference type="Gene3D" id="3.40.1190.10">
    <property type="entry name" value="Mur-like, catalytic domain"/>
    <property type="match status" value="1"/>
</dbReference>
<evidence type="ECO:0000313" key="26">
    <source>
        <dbReference type="Proteomes" id="UP000233398"/>
    </source>
</evidence>
<dbReference type="NCBIfam" id="TIGR01499">
    <property type="entry name" value="folC"/>
    <property type="match status" value="1"/>
</dbReference>
<feature type="domain" description="Mur ligase C-terminal" evidence="23">
    <location>
        <begin position="305"/>
        <end position="409"/>
    </location>
</feature>
<keyword evidence="26" id="KW-1185">Reference proteome</keyword>
<comment type="catalytic activity">
    <reaction evidence="19">
        <text>10-formyltetrahydrofolyl-(gamma-L-Glu)(n) + L-glutamate + ATP = 10-formyltetrahydrofolyl-(gamma-L-Glu)(n+1) + ADP + phosphate + H(+)</text>
        <dbReference type="Rhea" id="RHEA:51904"/>
        <dbReference type="Rhea" id="RHEA-COMP:13088"/>
        <dbReference type="Rhea" id="RHEA-COMP:14300"/>
        <dbReference type="ChEBI" id="CHEBI:15378"/>
        <dbReference type="ChEBI" id="CHEBI:29985"/>
        <dbReference type="ChEBI" id="CHEBI:30616"/>
        <dbReference type="ChEBI" id="CHEBI:43474"/>
        <dbReference type="ChEBI" id="CHEBI:134413"/>
        <dbReference type="ChEBI" id="CHEBI:456216"/>
        <dbReference type="EC" id="6.3.2.17"/>
    </reaction>
</comment>
<dbReference type="GO" id="GO:0005737">
    <property type="term" value="C:cytoplasm"/>
    <property type="evidence" value="ECO:0007669"/>
    <property type="project" value="TreeGrafter"/>
</dbReference>
<dbReference type="InterPro" id="IPR004101">
    <property type="entry name" value="Mur_ligase_C"/>
</dbReference>
<dbReference type="AlphaFoldDB" id="A0A2N0VKQ1"/>
<dbReference type="InterPro" id="IPR018109">
    <property type="entry name" value="Folylpolyglutamate_synth_CS"/>
</dbReference>
<dbReference type="EMBL" id="PISP01000001">
    <property type="protein sequence ID" value="PKD44768.1"/>
    <property type="molecule type" value="Genomic_DNA"/>
</dbReference>
<evidence type="ECO:0000256" key="15">
    <source>
        <dbReference type="ARBA" id="ARBA00030048"/>
    </source>
</evidence>
<comment type="similarity">
    <text evidence="5 22">Belongs to the folylpolyglutamate synthase family.</text>
</comment>
<dbReference type="PANTHER" id="PTHR11136">
    <property type="entry name" value="FOLYLPOLYGLUTAMATE SYNTHASE-RELATED"/>
    <property type="match status" value="1"/>
</dbReference>
<keyword evidence="12 22" id="KW-0067">ATP-binding</keyword>
<evidence type="ECO:0000256" key="10">
    <source>
        <dbReference type="ARBA" id="ARBA00022723"/>
    </source>
</evidence>
<dbReference type="InterPro" id="IPR036565">
    <property type="entry name" value="Mur-like_cat_sf"/>
</dbReference>
<evidence type="ECO:0000313" key="25">
    <source>
        <dbReference type="EMBL" id="PKD44768.1"/>
    </source>
</evidence>
<dbReference type="PROSITE" id="PS01012">
    <property type="entry name" value="FOLYLPOLYGLU_SYNT_2"/>
    <property type="match status" value="1"/>
</dbReference>
<dbReference type="Pfam" id="PF08245">
    <property type="entry name" value="Mur_ligase_M"/>
    <property type="match status" value="1"/>
</dbReference>